<evidence type="ECO:0000256" key="2">
    <source>
        <dbReference type="PROSITE-ProRule" id="PRU00176"/>
    </source>
</evidence>
<dbReference type="RefSeq" id="XP_012897266.1">
    <property type="nucleotide sequence ID" value="XM_013041812.1"/>
</dbReference>
<sequence>MENFSESGASLAKTTPVLLPGELVDDQDEQHPELYAVPITPPNLSISGKDIGLKPMSLEDFRKKIKSFQNSERWNEFKTDEGVIENERADILADRINELLSNRKQKFIYKEFQKFIMLPSPVTRQSLIKMLRVIDKELGEVSPSLLPWIESYFNGTEFPKAGEEKKEIQMQLDILTKVTEKFFRDWENIQYDGFQWRVNVVRDCLESYCSDDELNRLFSFLNSFTDSSRKAISFSQFLTRIESILRLNQHSSDLLALMEWVIKGLNEFPLISISAVQSTEVRRRDAERHTLICAYNKYRYHSSHIPRSDASQEKGALLLSFRLSTLLDDAQHKAFIARLSDYQTSAMSASDCDRFLQAASQICGDSAYLIEPSLQKYVNFLSIPTLEHVRKMKKPVLTVRAVSRCNSPDSDMGEMLIDESKPLKKRQKVLTFQSNTQLSPHGHTASTSLYQVFVHNLPMGITTEELALAFRNCGSVKKVEILDYSNPEEENKKKQPKIRQQVPESKMWAIGSGLECSYGFVHFAEKEAREKALIPAMRIFGVKIRDCLCRTEPAENKRTLFVGNIDRGVTGDEVSEELNALLKPQLQIELHDVPSPGVLTTSAGYCFIEFDSHQLASMSFALLSGAVVNGKELKVGWALESKDSRRRKQEHKWDKYHLWVV</sequence>
<feature type="domain" description="RRM" evidence="3">
    <location>
        <begin position="558"/>
        <end position="640"/>
    </location>
</feature>
<keyword evidence="1 2" id="KW-0694">RNA-binding</keyword>
<dbReference type="InterPro" id="IPR012677">
    <property type="entry name" value="Nucleotide-bd_a/b_plait_sf"/>
</dbReference>
<dbReference type="Pfam" id="PF00076">
    <property type="entry name" value="RRM_1"/>
    <property type="match status" value="1"/>
</dbReference>
<dbReference type="OrthoDB" id="3800936at2759"/>
<dbReference type="EMBL" id="FN668657">
    <property type="protein sequence ID" value="CBK23218.2"/>
    <property type="molecule type" value="Genomic_DNA"/>
</dbReference>
<evidence type="ECO:0000313" key="4">
    <source>
        <dbReference type="EMBL" id="CBK23218.2"/>
    </source>
</evidence>
<keyword evidence="5" id="KW-1185">Reference proteome</keyword>
<dbReference type="SMART" id="SM00360">
    <property type="entry name" value="RRM"/>
    <property type="match status" value="2"/>
</dbReference>
<feature type="domain" description="RRM" evidence="3">
    <location>
        <begin position="450"/>
        <end position="567"/>
    </location>
</feature>
<dbReference type="SUPFAM" id="SSF54928">
    <property type="entry name" value="RNA-binding domain, RBD"/>
    <property type="match status" value="1"/>
</dbReference>
<evidence type="ECO:0000259" key="3">
    <source>
        <dbReference type="PROSITE" id="PS50102"/>
    </source>
</evidence>
<reference evidence="4" key="1">
    <citation type="submission" date="2010-02" db="EMBL/GenBank/DDBJ databases">
        <title>Sequencing and annotation of the Blastocystis hominis genome.</title>
        <authorList>
            <person name="Wincker P."/>
        </authorList>
    </citation>
    <scope>NUCLEOTIDE SEQUENCE</scope>
    <source>
        <strain evidence="4">Singapore isolate B</strain>
    </source>
</reference>
<evidence type="ECO:0000256" key="1">
    <source>
        <dbReference type="ARBA" id="ARBA00022884"/>
    </source>
</evidence>
<dbReference type="Proteomes" id="UP000008312">
    <property type="component" value="Unassembled WGS sequence"/>
</dbReference>
<gene>
    <name evidence="4" type="ORF">GSBLH_T00006588001</name>
</gene>
<organism evidence="4">
    <name type="scientific">Blastocystis hominis</name>
    <dbReference type="NCBI Taxonomy" id="12968"/>
    <lineage>
        <taxon>Eukaryota</taxon>
        <taxon>Sar</taxon>
        <taxon>Stramenopiles</taxon>
        <taxon>Bigyra</taxon>
        <taxon>Opalozoa</taxon>
        <taxon>Opalinata</taxon>
        <taxon>Blastocystidae</taxon>
        <taxon>Blastocystis</taxon>
    </lineage>
</organism>
<dbReference type="InterPro" id="IPR035979">
    <property type="entry name" value="RBD_domain_sf"/>
</dbReference>
<dbReference type="PROSITE" id="PS50102">
    <property type="entry name" value="RRM"/>
    <property type="match status" value="2"/>
</dbReference>
<evidence type="ECO:0000313" key="5">
    <source>
        <dbReference type="Proteomes" id="UP000008312"/>
    </source>
</evidence>
<dbReference type="PANTHER" id="PTHR21245">
    <property type="entry name" value="HETEROGENEOUS NUCLEAR RIBONUCLEOPROTEIN"/>
    <property type="match status" value="1"/>
</dbReference>
<name>D8M579_BLAHO</name>
<accession>D8M579</accession>
<dbReference type="GO" id="GO:0003723">
    <property type="term" value="F:RNA binding"/>
    <property type="evidence" value="ECO:0007669"/>
    <property type="project" value="UniProtKB-UniRule"/>
</dbReference>
<dbReference type="InterPro" id="IPR000504">
    <property type="entry name" value="RRM_dom"/>
</dbReference>
<dbReference type="AlphaFoldDB" id="D8M579"/>
<dbReference type="GeneID" id="24922712"/>
<proteinExistence type="predicted"/>
<dbReference type="CDD" id="cd00590">
    <property type="entry name" value="RRM_SF"/>
    <property type="match status" value="1"/>
</dbReference>
<protein>
    <recommendedName>
        <fullName evidence="3">RRM domain-containing protein</fullName>
    </recommendedName>
</protein>
<dbReference type="Gene3D" id="3.30.70.330">
    <property type="match status" value="2"/>
</dbReference>
<dbReference type="InParanoid" id="D8M579"/>